<dbReference type="PANTHER" id="PTHR47843">
    <property type="entry name" value="BTB DOMAIN-CONTAINING PROTEIN-RELATED"/>
    <property type="match status" value="1"/>
</dbReference>
<dbReference type="Gene3D" id="3.30.710.10">
    <property type="entry name" value="Potassium Channel Kv1.1, Chain A"/>
    <property type="match status" value="1"/>
</dbReference>
<name>A0A9P9I8L3_9HYPO</name>
<reference evidence="2" key="1">
    <citation type="journal article" date="2021" name="Nat. Commun.">
        <title>Genetic determinants of endophytism in the Arabidopsis root mycobiome.</title>
        <authorList>
            <person name="Mesny F."/>
            <person name="Miyauchi S."/>
            <person name="Thiergart T."/>
            <person name="Pickel B."/>
            <person name="Atanasova L."/>
            <person name="Karlsson M."/>
            <person name="Huettel B."/>
            <person name="Barry K.W."/>
            <person name="Haridas S."/>
            <person name="Chen C."/>
            <person name="Bauer D."/>
            <person name="Andreopoulos W."/>
            <person name="Pangilinan J."/>
            <person name="LaButti K."/>
            <person name="Riley R."/>
            <person name="Lipzen A."/>
            <person name="Clum A."/>
            <person name="Drula E."/>
            <person name="Henrissat B."/>
            <person name="Kohler A."/>
            <person name="Grigoriev I.V."/>
            <person name="Martin F.M."/>
            <person name="Hacquard S."/>
        </authorList>
    </citation>
    <scope>NUCLEOTIDE SEQUENCE</scope>
    <source>
        <strain evidence="2">MPI-CAGE-AT-0147</strain>
    </source>
</reference>
<dbReference type="InterPro" id="IPR000210">
    <property type="entry name" value="BTB/POZ_dom"/>
</dbReference>
<evidence type="ECO:0000313" key="3">
    <source>
        <dbReference type="Proteomes" id="UP000738349"/>
    </source>
</evidence>
<dbReference type="Proteomes" id="UP000738349">
    <property type="component" value="Unassembled WGS sequence"/>
</dbReference>
<dbReference type="EMBL" id="JAGMUV010000043">
    <property type="protein sequence ID" value="KAH7110942.1"/>
    <property type="molecule type" value="Genomic_DNA"/>
</dbReference>
<accession>A0A9P9I8L3</accession>
<sequence length="242" mass="27500">MEEFMALLDELFTTGIYSDLTLISTKRTYAAHRAVVCFRSPVISKSCKHQDANRDKSGDCSTHTHTNSFNFLDDDPLSVDCIVQFFYRSDYSSTRSALGLNAEIGVVQKDEAPNSPSDNTGPNDSDLVLHVKVYALAEKYDIPPLKALSLEKFEATARQRWRSPYLLGALREAYISTIEEDQGMRTACVKILHTRRELLEEENVRQLLKELPQLTYDQLMYLNAMTKPNQTKPKIHSLAFRG</sequence>
<dbReference type="SUPFAM" id="SSF54695">
    <property type="entry name" value="POZ domain"/>
    <property type="match status" value="1"/>
</dbReference>
<evidence type="ECO:0000313" key="2">
    <source>
        <dbReference type="EMBL" id="KAH7110942.1"/>
    </source>
</evidence>
<proteinExistence type="predicted"/>
<protein>
    <recommendedName>
        <fullName evidence="1">BTB domain-containing protein</fullName>
    </recommendedName>
</protein>
<dbReference type="PROSITE" id="PS50097">
    <property type="entry name" value="BTB"/>
    <property type="match status" value="1"/>
</dbReference>
<dbReference type="CDD" id="cd18186">
    <property type="entry name" value="BTB_POZ_ZBTB_KLHL-like"/>
    <property type="match status" value="1"/>
</dbReference>
<dbReference type="Pfam" id="PF00651">
    <property type="entry name" value="BTB"/>
    <property type="match status" value="1"/>
</dbReference>
<organism evidence="2 3">
    <name type="scientific">Dactylonectria macrodidyma</name>
    <dbReference type="NCBI Taxonomy" id="307937"/>
    <lineage>
        <taxon>Eukaryota</taxon>
        <taxon>Fungi</taxon>
        <taxon>Dikarya</taxon>
        <taxon>Ascomycota</taxon>
        <taxon>Pezizomycotina</taxon>
        <taxon>Sordariomycetes</taxon>
        <taxon>Hypocreomycetidae</taxon>
        <taxon>Hypocreales</taxon>
        <taxon>Nectriaceae</taxon>
        <taxon>Dactylonectria</taxon>
    </lineage>
</organism>
<keyword evidence="3" id="KW-1185">Reference proteome</keyword>
<dbReference type="AlphaFoldDB" id="A0A9P9I8L3"/>
<feature type="domain" description="BTB" evidence="1">
    <location>
        <begin position="18"/>
        <end position="95"/>
    </location>
</feature>
<comment type="caution">
    <text evidence="2">The sequence shown here is derived from an EMBL/GenBank/DDBJ whole genome shotgun (WGS) entry which is preliminary data.</text>
</comment>
<dbReference type="InterPro" id="IPR011333">
    <property type="entry name" value="SKP1/BTB/POZ_sf"/>
</dbReference>
<dbReference type="PANTHER" id="PTHR47843:SF5">
    <property type="entry name" value="BTB_POZ DOMAIN PROTEIN"/>
    <property type="match status" value="1"/>
</dbReference>
<evidence type="ECO:0000259" key="1">
    <source>
        <dbReference type="PROSITE" id="PS50097"/>
    </source>
</evidence>
<gene>
    <name evidence="2" type="ORF">EDB81DRAFT_873784</name>
</gene>
<dbReference type="OrthoDB" id="6359816at2759"/>